<gene>
    <name evidence="1" type="ordered locus">Os10g0437750</name>
    <name evidence="1" type="ORF">OSNPB_100437750</name>
</gene>
<reference evidence="2" key="1">
    <citation type="journal article" date="2005" name="Nature">
        <title>The map-based sequence of the rice genome.</title>
        <authorList>
            <consortium name="International rice genome sequencing project (IRGSP)"/>
            <person name="Matsumoto T."/>
            <person name="Wu J."/>
            <person name="Kanamori H."/>
            <person name="Katayose Y."/>
            <person name="Fujisawa M."/>
            <person name="Namiki N."/>
            <person name="Mizuno H."/>
            <person name="Yamamoto K."/>
            <person name="Antonio B.A."/>
            <person name="Baba T."/>
            <person name="Sakata K."/>
            <person name="Nagamura Y."/>
            <person name="Aoki H."/>
            <person name="Arikawa K."/>
            <person name="Arita K."/>
            <person name="Bito T."/>
            <person name="Chiden Y."/>
            <person name="Fujitsuka N."/>
            <person name="Fukunaka R."/>
            <person name="Hamada M."/>
            <person name="Harada C."/>
            <person name="Hayashi A."/>
            <person name="Hijishita S."/>
            <person name="Honda M."/>
            <person name="Hosokawa S."/>
            <person name="Ichikawa Y."/>
            <person name="Idonuma A."/>
            <person name="Iijima M."/>
            <person name="Ikeda M."/>
            <person name="Ikeno M."/>
            <person name="Ito K."/>
            <person name="Ito S."/>
            <person name="Ito T."/>
            <person name="Ito Y."/>
            <person name="Ito Y."/>
            <person name="Iwabuchi A."/>
            <person name="Kamiya K."/>
            <person name="Karasawa W."/>
            <person name="Kurita K."/>
            <person name="Katagiri S."/>
            <person name="Kikuta A."/>
            <person name="Kobayashi H."/>
            <person name="Kobayashi N."/>
            <person name="Machita K."/>
            <person name="Maehara T."/>
            <person name="Masukawa M."/>
            <person name="Mizubayashi T."/>
            <person name="Mukai Y."/>
            <person name="Nagasaki H."/>
            <person name="Nagata Y."/>
            <person name="Naito S."/>
            <person name="Nakashima M."/>
            <person name="Nakama Y."/>
            <person name="Nakamichi Y."/>
            <person name="Nakamura M."/>
            <person name="Meguro A."/>
            <person name="Negishi M."/>
            <person name="Ohta I."/>
            <person name="Ohta T."/>
            <person name="Okamoto M."/>
            <person name="Ono N."/>
            <person name="Saji S."/>
            <person name="Sakaguchi M."/>
            <person name="Sakai K."/>
            <person name="Shibata M."/>
            <person name="Shimokawa T."/>
            <person name="Song J."/>
            <person name="Takazaki Y."/>
            <person name="Terasawa K."/>
            <person name="Tsugane M."/>
            <person name="Tsuji K."/>
            <person name="Ueda S."/>
            <person name="Waki K."/>
            <person name="Yamagata H."/>
            <person name="Yamamoto M."/>
            <person name="Yamamoto S."/>
            <person name="Yamane H."/>
            <person name="Yoshiki S."/>
            <person name="Yoshihara R."/>
            <person name="Yukawa K."/>
            <person name="Zhong H."/>
            <person name="Yano M."/>
            <person name="Yuan Q."/>
            <person name="Ouyang S."/>
            <person name="Liu J."/>
            <person name="Jones K.M."/>
            <person name="Gansberger K."/>
            <person name="Moffat K."/>
            <person name="Hill J."/>
            <person name="Bera J."/>
            <person name="Fadrosh D."/>
            <person name="Jin S."/>
            <person name="Johri S."/>
            <person name="Kim M."/>
            <person name="Overton L."/>
            <person name="Reardon M."/>
            <person name="Tsitrin T."/>
            <person name="Vuong H."/>
            <person name="Weaver B."/>
            <person name="Ciecko A."/>
            <person name="Tallon L."/>
            <person name="Jackson J."/>
            <person name="Pai G."/>
            <person name="Aken S.V."/>
            <person name="Utterback T."/>
            <person name="Reidmuller S."/>
            <person name="Feldblyum T."/>
            <person name="Hsiao J."/>
            <person name="Zismann V."/>
            <person name="Iobst S."/>
            <person name="de Vazeille A.R."/>
            <person name="Buell C.R."/>
            <person name="Ying K."/>
            <person name="Li Y."/>
            <person name="Lu T."/>
            <person name="Huang Y."/>
            <person name="Zhao Q."/>
            <person name="Feng Q."/>
            <person name="Zhang L."/>
            <person name="Zhu J."/>
            <person name="Weng Q."/>
            <person name="Mu J."/>
            <person name="Lu Y."/>
            <person name="Fan D."/>
            <person name="Liu Y."/>
            <person name="Guan J."/>
            <person name="Zhang Y."/>
            <person name="Yu S."/>
            <person name="Liu X."/>
            <person name="Zhang Y."/>
            <person name="Hong G."/>
            <person name="Han B."/>
            <person name="Choisne N."/>
            <person name="Demange N."/>
            <person name="Orjeda G."/>
            <person name="Samain S."/>
            <person name="Cattolico L."/>
            <person name="Pelletier E."/>
            <person name="Couloux A."/>
            <person name="Segurens B."/>
            <person name="Wincker P."/>
            <person name="D'Hont A."/>
            <person name="Scarpelli C."/>
            <person name="Weissenbach J."/>
            <person name="Salanoubat M."/>
            <person name="Quetier F."/>
            <person name="Yu Y."/>
            <person name="Kim H.R."/>
            <person name="Rambo T."/>
            <person name="Currie J."/>
            <person name="Collura K."/>
            <person name="Luo M."/>
            <person name="Yang T."/>
            <person name="Ammiraju J.S.S."/>
            <person name="Engler F."/>
            <person name="Soderlund C."/>
            <person name="Wing R.A."/>
            <person name="Palmer L.E."/>
            <person name="de la Bastide M."/>
            <person name="Spiegel L."/>
            <person name="Nascimento L."/>
            <person name="Zutavern T."/>
            <person name="O'Shaughnessy A."/>
            <person name="Dike S."/>
            <person name="Dedhia N."/>
            <person name="Preston R."/>
            <person name="Balija V."/>
            <person name="McCombie W.R."/>
            <person name="Chow T."/>
            <person name="Chen H."/>
            <person name="Chung M."/>
            <person name="Chen C."/>
            <person name="Shaw J."/>
            <person name="Wu H."/>
            <person name="Hsiao K."/>
            <person name="Chao Y."/>
            <person name="Chu M."/>
            <person name="Cheng C."/>
            <person name="Hour A."/>
            <person name="Lee P."/>
            <person name="Lin S."/>
            <person name="Lin Y."/>
            <person name="Liou J."/>
            <person name="Liu S."/>
            <person name="Hsing Y."/>
            <person name="Raghuvanshi S."/>
            <person name="Mohanty A."/>
            <person name="Bharti A.K."/>
            <person name="Gaur A."/>
            <person name="Gupta V."/>
            <person name="Kumar D."/>
            <person name="Ravi V."/>
            <person name="Vij S."/>
            <person name="Kapur A."/>
            <person name="Khurana P."/>
            <person name="Khurana P."/>
            <person name="Khurana J.P."/>
            <person name="Tyagi A.K."/>
            <person name="Gaikwad K."/>
            <person name="Singh A."/>
            <person name="Dalal V."/>
            <person name="Srivastava S."/>
            <person name="Dixit A."/>
            <person name="Pal A.K."/>
            <person name="Ghazi I.A."/>
            <person name="Yadav M."/>
            <person name="Pandit A."/>
            <person name="Bhargava A."/>
            <person name="Sureshbabu K."/>
            <person name="Batra K."/>
            <person name="Sharma T.R."/>
            <person name="Mohapatra T."/>
            <person name="Singh N.K."/>
            <person name="Messing J."/>
            <person name="Nelson A.B."/>
            <person name="Fuks G."/>
            <person name="Kavchok S."/>
            <person name="Keizer G."/>
            <person name="Linton E."/>
            <person name="Llaca V."/>
            <person name="Song R."/>
            <person name="Tanyolac B."/>
            <person name="Young S."/>
            <person name="Ho-Il K."/>
            <person name="Hahn J.H."/>
            <person name="Sangsakoo G."/>
            <person name="Vanavichit A."/>
            <person name="de Mattos Luiz.A.T."/>
            <person name="Zimmer P.D."/>
            <person name="Malone G."/>
            <person name="Dellagostin O."/>
            <person name="de Oliveira A.C."/>
            <person name="Bevan M."/>
            <person name="Bancroft I."/>
            <person name="Minx P."/>
            <person name="Cordum H."/>
            <person name="Wilson R."/>
            <person name="Cheng Z."/>
            <person name="Jin W."/>
            <person name="Jiang J."/>
            <person name="Leong S.A."/>
            <person name="Iwama H."/>
            <person name="Gojobori T."/>
            <person name="Itoh T."/>
            <person name="Niimura Y."/>
            <person name="Fujii Y."/>
            <person name="Habara T."/>
            <person name="Sakai H."/>
            <person name="Sato Y."/>
            <person name="Wilson G."/>
            <person name="Kumar K."/>
            <person name="McCouch S."/>
            <person name="Juretic N."/>
            <person name="Hoen D."/>
            <person name="Wright S."/>
            <person name="Bruskiewich R."/>
            <person name="Bureau T."/>
            <person name="Miyao A."/>
            <person name="Hirochika H."/>
            <person name="Nishikawa T."/>
            <person name="Kadowaki K."/>
            <person name="Sugiura M."/>
            <person name="Burr B."/>
            <person name="Sasaki T."/>
        </authorList>
    </citation>
    <scope>NUCLEOTIDE SEQUENCE [LARGE SCALE GENOMIC DNA]</scope>
    <source>
        <strain evidence="2">cv. Nipponbare</strain>
    </source>
</reference>
<reference evidence="1 2" key="2">
    <citation type="journal article" date="2013" name="Plant Cell Physiol.">
        <title>Rice Annotation Project Database (RAP-DB): an integrative and interactive database for rice genomics.</title>
        <authorList>
            <person name="Sakai H."/>
            <person name="Lee S.S."/>
            <person name="Tanaka T."/>
            <person name="Numa H."/>
            <person name="Kim J."/>
            <person name="Kawahara Y."/>
            <person name="Wakimoto H."/>
            <person name="Yang C.C."/>
            <person name="Iwamoto M."/>
            <person name="Abe T."/>
            <person name="Yamada Y."/>
            <person name="Muto A."/>
            <person name="Inokuchi H."/>
            <person name="Ikemura T."/>
            <person name="Matsumoto T."/>
            <person name="Sasaki T."/>
            <person name="Itoh T."/>
        </authorList>
    </citation>
    <scope>NUCLEOTIDE SEQUENCE [LARGE SCALE GENOMIC DNA]</scope>
    <source>
        <strain evidence="2">cv. Nipponbare</strain>
    </source>
</reference>
<proteinExistence type="predicted"/>
<dbReference type="InParanoid" id="A0A0P0XUI9"/>
<feature type="non-terminal residue" evidence="1">
    <location>
        <position position="1"/>
    </location>
</feature>
<dbReference type="Proteomes" id="UP000059680">
    <property type="component" value="Chromosome 10"/>
</dbReference>
<keyword evidence="2" id="KW-1185">Reference proteome</keyword>
<dbReference type="Gramene" id="Os10t0437750-00">
    <property type="protein sequence ID" value="Os10t0437750-00"/>
    <property type="gene ID" value="Os10g0437750"/>
</dbReference>
<evidence type="ECO:0000313" key="1">
    <source>
        <dbReference type="EMBL" id="BAT11008.1"/>
    </source>
</evidence>
<evidence type="ECO:0000313" key="2">
    <source>
        <dbReference type="Proteomes" id="UP000059680"/>
    </source>
</evidence>
<protein>
    <submittedName>
        <fullName evidence="1">Os10g0437750 protein</fullName>
    </submittedName>
</protein>
<dbReference type="EMBL" id="AP014966">
    <property type="protein sequence ID" value="BAT11008.1"/>
    <property type="molecule type" value="Genomic_DNA"/>
</dbReference>
<dbReference type="AlphaFoldDB" id="A0A0P0XUI9"/>
<name>A0A0P0XUI9_ORYSJ</name>
<reference evidence="1 2" key="3">
    <citation type="journal article" date="2013" name="Rice">
        <title>Improvement of the Oryza sativa Nipponbare reference genome using next generation sequence and optical map data.</title>
        <authorList>
            <person name="Kawahara Y."/>
            <person name="de la Bastide M."/>
            <person name="Hamilton J.P."/>
            <person name="Kanamori H."/>
            <person name="McCombie W.R."/>
            <person name="Ouyang S."/>
            <person name="Schwartz D.C."/>
            <person name="Tanaka T."/>
            <person name="Wu J."/>
            <person name="Zhou S."/>
            <person name="Childs K.L."/>
            <person name="Davidson R.M."/>
            <person name="Lin H."/>
            <person name="Quesada-Ocampo L."/>
            <person name="Vaillancourt B."/>
            <person name="Sakai H."/>
            <person name="Lee S.S."/>
            <person name="Kim J."/>
            <person name="Numa H."/>
            <person name="Itoh T."/>
            <person name="Buell C.R."/>
            <person name="Matsumoto T."/>
        </authorList>
    </citation>
    <scope>NUCLEOTIDE SEQUENCE [LARGE SCALE GENOMIC DNA]</scope>
    <source>
        <strain evidence="2">cv. Nipponbare</strain>
    </source>
</reference>
<accession>A0A0P0XUI9</accession>
<dbReference type="PaxDb" id="39947-A0A0P0XUI9"/>
<organism evidence="1 2">
    <name type="scientific">Oryza sativa subsp. japonica</name>
    <name type="common">Rice</name>
    <dbReference type="NCBI Taxonomy" id="39947"/>
    <lineage>
        <taxon>Eukaryota</taxon>
        <taxon>Viridiplantae</taxon>
        <taxon>Streptophyta</taxon>
        <taxon>Embryophyta</taxon>
        <taxon>Tracheophyta</taxon>
        <taxon>Spermatophyta</taxon>
        <taxon>Magnoliopsida</taxon>
        <taxon>Liliopsida</taxon>
        <taxon>Poales</taxon>
        <taxon>Poaceae</taxon>
        <taxon>BOP clade</taxon>
        <taxon>Oryzoideae</taxon>
        <taxon>Oryzeae</taxon>
        <taxon>Oryzinae</taxon>
        <taxon>Oryza</taxon>
        <taxon>Oryza sativa</taxon>
    </lineage>
</organism>
<sequence length="102" mass="11037">SPPTTAAAAAVLAGGGCCCGLTPGRVTRMTPSWSLAWMALRSQPSGTGNCSRKRLHRLVSPATGHSPLTTSRRRLRTSCTLMCSFLYPAYMTRHRSPKWNES</sequence>